<evidence type="ECO:0000313" key="3">
    <source>
        <dbReference type="Proteomes" id="UP000636709"/>
    </source>
</evidence>
<dbReference type="AlphaFoldDB" id="A0A835KL41"/>
<dbReference type="Proteomes" id="UP000636709">
    <property type="component" value="Unassembled WGS sequence"/>
</dbReference>
<evidence type="ECO:0000313" key="2">
    <source>
        <dbReference type="EMBL" id="KAF8731684.1"/>
    </source>
</evidence>
<protein>
    <submittedName>
        <fullName evidence="2">Uncharacterized protein</fullName>
    </submittedName>
</protein>
<accession>A0A835KL41</accession>
<reference evidence="2" key="1">
    <citation type="submission" date="2020-07" db="EMBL/GenBank/DDBJ databases">
        <title>Genome sequence and genetic diversity analysis of an under-domesticated orphan crop, white fonio (Digitaria exilis).</title>
        <authorList>
            <person name="Bennetzen J.L."/>
            <person name="Chen S."/>
            <person name="Ma X."/>
            <person name="Wang X."/>
            <person name="Yssel A.E.J."/>
            <person name="Chaluvadi S.R."/>
            <person name="Johnson M."/>
            <person name="Gangashetty P."/>
            <person name="Hamidou F."/>
            <person name="Sanogo M.D."/>
            <person name="Zwaenepoel A."/>
            <person name="Wallace J."/>
            <person name="Van De Peer Y."/>
            <person name="Van Deynze A."/>
        </authorList>
    </citation>
    <scope>NUCLEOTIDE SEQUENCE</scope>
    <source>
        <tissue evidence="2">Leaves</tissue>
    </source>
</reference>
<keyword evidence="1" id="KW-0732">Signal</keyword>
<dbReference type="EMBL" id="JACEFO010001605">
    <property type="protein sequence ID" value="KAF8731684.1"/>
    <property type="molecule type" value="Genomic_DNA"/>
</dbReference>
<feature type="chain" id="PRO_5032571576" evidence="1">
    <location>
        <begin position="27"/>
        <end position="111"/>
    </location>
</feature>
<comment type="caution">
    <text evidence="2">The sequence shown here is derived from an EMBL/GenBank/DDBJ whole genome shotgun (WGS) entry which is preliminary data.</text>
</comment>
<keyword evidence="3" id="KW-1185">Reference proteome</keyword>
<sequence length="111" mass="11519">MAPSLKIASLVIATTIFLLATPQAQGWAPEDYDPMSDIVPMTGPVEEVMVAVAGGLGTLAGAELCTDCLCCARKNPANCLRYKCCGKSKLNSNGTCTIVQDCGCRCQSTAA</sequence>
<organism evidence="2 3">
    <name type="scientific">Digitaria exilis</name>
    <dbReference type="NCBI Taxonomy" id="1010633"/>
    <lineage>
        <taxon>Eukaryota</taxon>
        <taxon>Viridiplantae</taxon>
        <taxon>Streptophyta</taxon>
        <taxon>Embryophyta</taxon>
        <taxon>Tracheophyta</taxon>
        <taxon>Spermatophyta</taxon>
        <taxon>Magnoliopsida</taxon>
        <taxon>Liliopsida</taxon>
        <taxon>Poales</taxon>
        <taxon>Poaceae</taxon>
        <taxon>PACMAD clade</taxon>
        <taxon>Panicoideae</taxon>
        <taxon>Panicodae</taxon>
        <taxon>Paniceae</taxon>
        <taxon>Anthephorinae</taxon>
        <taxon>Digitaria</taxon>
    </lineage>
</organism>
<gene>
    <name evidence="2" type="ORF">HU200_015613</name>
</gene>
<dbReference type="Gramene" id="Dexi2B01G0008760.1">
    <property type="protein sequence ID" value="Dexi2B01G0008760.1:cds"/>
    <property type="gene ID" value="Dexi2B01G0008760"/>
</dbReference>
<proteinExistence type="predicted"/>
<evidence type="ECO:0000256" key="1">
    <source>
        <dbReference type="SAM" id="SignalP"/>
    </source>
</evidence>
<feature type="signal peptide" evidence="1">
    <location>
        <begin position="1"/>
        <end position="26"/>
    </location>
</feature>
<name>A0A835KL41_9POAL</name>